<sequence length="595" mass="66277">MAPPAPHDPDDRANKPIHHARHMRIICTGAGASGLLLAYKIQRSFRNYTLIIYDKNSDVAGTWVENRYPGCACDVPSHSYTYSFWPHRYDDATGSGPSRVYAGSNEIKGYFKGFAEAWGLGKYVRLRRRVEGARWDGERSVWVVQVRDLERGKVEEDECEVLVDATGFLNEWEWPRIEGLERFRGRLIHTADWPEDWDYRGKDVALIGNGSSAIQVLPAIQPHVKSLTTFIRSPTWIAPPIGSSGQREYTEEEKHVFKTQPGALLRHRKEIEDGMNKYFVVFQKNSAEQTASRAALTTSMRTALSTRPDLAAALIPDWSVGCRRFTPGPGYLESLCAPNVTAVLPSPPPNTGDVTAITPSGTGVITAAGTTHPGPFDALICATGFNTSFRPRFPIVNGATGRDLRSEWAPPNDARGYLATAAAGFPNYVTIFGPASPTGNGPVLGALEAQADYVCALLDRFQTEPVASFAPKAAAVDDFNDWLDAFMGRMVWSDDCRSWYKKHSASGRVTGLWPGSMLHFVEALREVRWDDWEVEYRGNRFAWLGNGFSRTEVDPEADLSYYVREVDEGGWASREMRRKALTRRKKGVEETKAKL</sequence>
<dbReference type="Gene3D" id="3.50.50.60">
    <property type="entry name" value="FAD/NAD(P)-binding domain"/>
    <property type="match status" value="2"/>
</dbReference>
<keyword evidence="4" id="KW-0560">Oxidoreductase</keyword>
<dbReference type="OrthoDB" id="74360at2759"/>
<dbReference type="InterPro" id="IPR020946">
    <property type="entry name" value="Flavin_mOase-like"/>
</dbReference>
<dbReference type="InterPro" id="IPR051209">
    <property type="entry name" value="FAD-bind_Monooxygenase_sf"/>
</dbReference>
<comment type="caution">
    <text evidence="5">The sequence shown here is derived from an EMBL/GenBank/DDBJ whole genome shotgun (WGS) entry which is preliminary data.</text>
</comment>
<keyword evidence="5" id="KW-0503">Monooxygenase</keyword>
<reference evidence="5 6" key="1">
    <citation type="submission" date="2017-01" db="EMBL/GenBank/DDBJ databases">
        <title>Draft genome sequence of Diplodia seriata F98.1, a fungal species involved in grapevine trunk diseases.</title>
        <authorList>
            <person name="Robert-Siegwald G."/>
            <person name="Vallet J."/>
            <person name="Abou-Mansour E."/>
            <person name="Xu J."/>
            <person name="Rey P."/>
            <person name="Bertsch C."/>
            <person name="Rego C."/>
            <person name="Larignon P."/>
            <person name="Fontaine F."/>
            <person name="Lebrun M.-H."/>
        </authorList>
    </citation>
    <scope>NUCLEOTIDE SEQUENCE [LARGE SCALE GENOMIC DNA]</scope>
    <source>
        <strain evidence="5 6">F98.1</strain>
    </source>
</reference>
<evidence type="ECO:0000256" key="3">
    <source>
        <dbReference type="ARBA" id="ARBA00022827"/>
    </source>
</evidence>
<evidence type="ECO:0000313" key="6">
    <source>
        <dbReference type="Proteomes" id="UP000190776"/>
    </source>
</evidence>
<evidence type="ECO:0000256" key="2">
    <source>
        <dbReference type="ARBA" id="ARBA00022630"/>
    </source>
</evidence>
<dbReference type="InterPro" id="IPR036188">
    <property type="entry name" value="FAD/NAD-bd_sf"/>
</dbReference>
<dbReference type="STRING" id="420778.A0A1S8BAF5"/>
<gene>
    <name evidence="5" type="ORF">BK809_0000036</name>
</gene>
<dbReference type="GO" id="GO:0050661">
    <property type="term" value="F:NADP binding"/>
    <property type="evidence" value="ECO:0007669"/>
    <property type="project" value="InterPro"/>
</dbReference>
<dbReference type="Pfam" id="PF13450">
    <property type="entry name" value="NAD_binding_8"/>
    <property type="match status" value="1"/>
</dbReference>
<organism evidence="5 6">
    <name type="scientific">Diplodia seriata</name>
    <dbReference type="NCBI Taxonomy" id="420778"/>
    <lineage>
        <taxon>Eukaryota</taxon>
        <taxon>Fungi</taxon>
        <taxon>Dikarya</taxon>
        <taxon>Ascomycota</taxon>
        <taxon>Pezizomycotina</taxon>
        <taxon>Dothideomycetes</taxon>
        <taxon>Dothideomycetes incertae sedis</taxon>
        <taxon>Botryosphaeriales</taxon>
        <taxon>Botryosphaeriaceae</taxon>
        <taxon>Diplodia</taxon>
    </lineage>
</organism>
<dbReference type="Proteomes" id="UP000190776">
    <property type="component" value="Unassembled WGS sequence"/>
</dbReference>
<dbReference type="AlphaFoldDB" id="A0A1S8BAF5"/>
<accession>A0A1S8BAF5</accession>
<dbReference type="GO" id="GO:0050660">
    <property type="term" value="F:flavin adenine dinucleotide binding"/>
    <property type="evidence" value="ECO:0007669"/>
    <property type="project" value="InterPro"/>
</dbReference>
<comment type="similarity">
    <text evidence="1">Belongs to the FAD-binding monooxygenase family.</text>
</comment>
<dbReference type="GO" id="GO:0004499">
    <property type="term" value="F:N,N-dimethylaniline monooxygenase activity"/>
    <property type="evidence" value="ECO:0007669"/>
    <property type="project" value="InterPro"/>
</dbReference>
<evidence type="ECO:0000313" key="5">
    <source>
        <dbReference type="EMBL" id="OMP84465.1"/>
    </source>
</evidence>
<dbReference type="PANTHER" id="PTHR42877">
    <property type="entry name" value="L-ORNITHINE N(5)-MONOOXYGENASE-RELATED"/>
    <property type="match status" value="1"/>
</dbReference>
<evidence type="ECO:0000256" key="4">
    <source>
        <dbReference type="ARBA" id="ARBA00023002"/>
    </source>
</evidence>
<evidence type="ECO:0000256" key="1">
    <source>
        <dbReference type="ARBA" id="ARBA00010139"/>
    </source>
</evidence>
<dbReference type="EMBL" id="MSZU01000089">
    <property type="protein sequence ID" value="OMP84465.1"/>
    <property type="molecule type" value="Genomic_DNA"/>
</dbReference>
<dbReference type="Pfam" id="PF00743">
    <property type="entry name" value="FMO-like"/>
    <property type="match status" value="1"/>
</dbReference>
<name>A0A1S8BAF5_9PEZI</name>
<keyword evidence="3" id="KW-0274">FAD</keyword>
<dbReference type="SUPFAM" id="SSF51905">
    <property type="entry name" value="FAD/NAD(P)-binding domain"/>
    <property type="match status" value="2"/>
</dbReference>
<keyword evidence="2" id="KW-0285">Flavoprotein</keyword>
<protein>
    <submittedName>
        <fullName evidence="5">Putative sterigmatocystin biosynthesis monooxygenase stcW</fullName>
    </submittedName>
</protein>
<dbReference type="PANTHER" id="PTHR42877:SF8">
    <property type="entry name" value="MONOOXYGENASE"/>
    <property type="match status" value="1"/>
</dbReference>
<proteinExistence type="inferred from homology"/>